<comment type="caution">
    <text evidence="2">The sequence shown here is derived from an EMBL/GenBank/DDBJ whole genome shotgun (WGS) entry which is preliminary data.</text>
</comment>
<proteinExistence type="predicted"/>
<dbReference type="Proteomes" id="UP000057737">
    <property type="component" value="Unassembled WGS sequence"/>
</dbReference>
<keyword evidence="3" id="KW-1185">Reference proteome</keyword>
<dbReference type="EMBL" id="LNCU01000098">
    <property type="protein sequence ID" value="KWV49875.1"/>
    <property type="molecule type" value="Genomic_DNA"/>
</dbReference>
<dbReference type="AlphaFoldDB" id="A0A109JIW7"/>
<evidence type="ECO:0000256" key="1">
    <source>
        <dbReference type="SAM" id="MobiDB-lite"/>
    </source>
</evidence>
<evidence type="ECO:0000313" key="3">
    <source>
        <dbReference type="Proteomes" id="UP000057737"/>
    </source>
</evidence>
<feature type="region of interest" description="Disordered" evidence="1">
    <location>
        <begin position="1"/>
        <end position="21"/>
    </location>
</feature>
<organism evidence="2 3">
    <name type="scientific">Bradyrhizobium macuxiense</name>
    <dbReference type="NCBI Taxonomy" id="1755647"/>
    <lineage>
        <taxon>Bacteria</taxon>
        <taxon>Pseudomonadati</taxon>
        <taxon>Pseudomonadota</taxon>
        <taxon>Alphaproteobacteria</taxon>
        <taxon>Hyphomicrobiales</taxon>
        <taxon>Nitrobacteraceae</taxon>
        <taxon>Bradyrhizobium</taxon>
    </lineage>
</organism>
<sequence>MGDHGGLYDRESHSGAARIATGGEEGVEDLAAIGIRDRAAVIARNSIGSLRPIPTQPVAMRSITSCCMPVNKRLKRALVVD</sequence>
<evidence type="ECO:0000313" key="2">
    <source>
        <dbReference type="EMBL" id="KWV49875.1"/>
    </source>
</evidence>
<feature type="compositionally biased region" description="Basic and acidic residues" evidence="1">
    <location>
        <begin position="1"/>
        <end position="13"/>
    </location>
</feature>
<gene>
    <name evidence="2" type="ORF">AS156_15225</name>
</gene>
<protein>
    <submittedName>
        <fullName evidence="2">Uncharacterized protein</fullName>
    </submittedName>
</protein>
<accession>A0A109JIW7</accession>
<name>A0A109JIW7_9BRAD</name>
<reference evidence="2 3" key="1">
    <citation type="submission" date="2015-11" db="EMBL/GenBank/DDBJ databases">
        <title>Draft Genome Sequence of the Strain BR 10303 (Bradyrhizobium sp.) isolated from nodules of Centrolobium paraense.</title>
        <authorList>
            <person name="Zelli J.E."/>
            <person name="Simoes-Araujo J.L."/>
            <person name="Barauna A.C."/>
            <person name="Silva K."/>
        </authorList>
    </citation>
    <scope>NUCLEOTIDE SEQUENCE [LARGE SCALE GENOMIC DNA]</scope>
    <source>
        <strain evidence="2 3">BR 10303</strain>
    </source>
</reference>